<reference evidence="2 3" key="1">
    <citation type="submission" date="2016-02" db="EMBL/GenBank/DDBJ databases">
        <title>Genome analysis of coral dinoflagellate symbionts highlights evolutionary adaptations to a symbiotic lifestyle.</title>
        <authorList>
            <person name="Aranda M."/>
            <person name="Li Y."/>
            <person name="Liew Y.J."/>
            <person name="Baumgarten S."/>
            <person name="Simakov O."/>
            <person name="Wilson M."/>
            <person name="Piel J."/>
            <person name="Ashoor H."/>
            <person name="Bougouffa S."/>
            <person name="Bajic V.B."/>
            <person name="Ryu T."/>
            <person name="Ravasi T."/>
            <person name="Bayer T."/>
            <person name="Micklem G."/>
            <person name="Kim H."/>
            <person name="Bhak J."/>
            <person name="Lajeunesse T.C."/>
            <person name="Voolstra C.R."/>
        </authorList>
    </citation>
    <scope>NUCLEOTIDE SEQUENCE [LARGE SCALE GENOMIC DNA]</scope>
    <source>
        <strain evidence="2 3">CCMP2467</strain>
    </source>
</reference>
<dbReference type="AlphaFoldDB" id="A0A1Q9BWH2"/>
<dbReference type="Proteomes" id="UP000186817">
    <property type="component" value="Unassembled WGS sequence"/>
</dbReference>
<feature type="non-terminal residue" evidence="2">
    <location>
        <position position="1"/>
    </location>
</feature>
<accession>A0A1Q9BWH2</accession>
<organism evidence="2 3">
    <name type="scientific">Symbiodinium microadriaticum</name>
    <name type="common">Dinoflagellate</name>
    <name type="synonym">Zooxanthella microadriatica</name>
    <dbReference type="NCBI Taxonomy" id="2951"/>
    <lineage>
        <taxon>Eukaryota</taxon>
        <taxon>Sar</taxon>
        <taxon>Alveolata</taxon>
        <taxon>Dinophyceae</taxon>
        <taxon>Suessiales</taxon>
        <taxon>Symbiodiniaceae</taxon>
        <taxon>Symbiodinium</taxon>
    </lineage>
</organism>
<protein>
    <submittedName>
        <fullName evidence="2">Uncharacterized protein</fullName>
    </submittedName>
</protein>
<evidence type="ECO:0000313" key="3">
    <source>
        <dbReference type="Proteomes" id="UP000186817"/>
    </source>
</evidence>
<proteinExistence type="predicted"/>
<keyword evidence="3" id="KW-1185">Reference proteome</keyword>
<sequence>ADPGSLDKPAEPEQESRRRRYASVEPYAILSREAVRSSQNAQAPCRKRGPIHDAQLQCYGLHSLELQSV</sequence>
<gene>
    <name evidence="2" type="ORF">AK812_SmicGene45283</name>
</gene>
<comment type="caution">
    <text evidence="2">The sequence shown here is derived from an EMBL/GenBank/DDBJ whole genome shotgun (WGS) entry which is preliminary data.</text>
</comment>
<evidence type="ECO:0000313" key="2">
    <source>
        <dbReference type="EMBL" id="OLP75005.1"/>
    </source>
</evidence>
<feature type="region of interest" description="Disordered" evidence="1">
    <location>
        <begin position="1"/>
        <end position="23"/>
    </location>
</feature>
<name>A0A1Q9BWH2_SYMMI</name>
<dbReference type="EMBL" id="LSRX01002917">
    <property type="protein sequence ID" value="OLP75005.1"/>
    <property type="molecule type" value="Genomic_DNA"/>
</dbReference>
<evidence type="ECO:0000256" key="1">
    <source>
        <dbReference type="SAM" id="MobiDB-lite"/>
    </source>
</evidence>